<dbReference type="EMBL" id="CVRI01000073">
    <property type="protein sequence ID" value="CRL07659.1"/>
    <property type="molecule type" value="Genomic_DNA"/>
</dbReference>
<accession>A0A1J1J5H2</accession>
<reference evidence="1 2" key="1">
    <citation type="submission" date="2015-04" db="EMBL/GenBank/DDBJ databases">
        <authorList>
            <person name="Syromyatnikov M.Y."/>
            <person name="Popov V.N."/>
        </authorList>
    </citation>
    <scope>NUCLEOTIDE SEQUENCE [LARGE SCALE GENOMIC DNA]</scope>
</reference>
<dbReference type="Proteomes" id="UP000183832">
    <property type="component" value="Unassembled WGS sequence"/>
</dbReference>
<evidence type="ECO:0000313" key="2">
    <source>
        <dbReference type="Proteomes" id="UP000183832"/>
    </source>
</evidence>
<gene>
    <name evidence="1" type="ORF">CLUMA_CG020618</name>
</gene>
<organism evidence="1 2">
    <name type="scientific">Clunio marinus</name>
    <dbReference type="NCBI Taxonomy" id="568069"/>
    <lineage>
        <taxon>Eukaryota</taxon>
        <taxon>Metazoa</taxon>
        <taxon>Ecdysozoa</taxon>
        <taxon>Arthropoda</taxon>
        <taxon>Hexapoda</taxon>
        <taxon>Insecta</taxon>
        <taxon>Pterygota</taxon>
        <taxon>Neoptera</taxon>
        <taxon>Endopterygota</taxon>
        <taxon>Diptera</taxon>
        <taxon>Nematocera</taxon>
        <taxon>Chironomoidea</taxon>
        <taxon>Chironomidae</taxon>
        <taxon>Clunio</taxon>
    </lineage>
</organism>
<proteinExistence type="predicted"/>
<sequence>MNLYNGLRNLFKNQLKSFSCKLIKCHVSNSKLAATLNLPLRMASGVKKCYSNRAGKIALKHNLFWFRNEVKELNSTVLFGREKKEKLQIYGNNCSISYGKLIPKKKDKINPMIYCKKDIKSPSDFCEKRRMRVFINIKRVKSKK</sequence>
<evidence type="ECO:0000313" key="1">
    <source>
        <dbReference type="EMBL" id="CRL07659.1"/>
    </source>
</evidence>
<dbReference type="AlphaFoldDB" id="A0A1J1J5H2"/>
<name>A0A1J1J5H2_9DIPT</name>
<protein>
    <submittedName>
        <fullName evidence="1">CLUMA_CG020618, isoform A</fullName>
    </submittedName>
</protein>
<keyword evidence="2" id="KW-1185">Reference proteome</keyword>